<dbReference type="GO" id="GO:0000271">
    <property type="term" value="P:polysaccharide biosynthetic process"/>
    <property type="evidence" value="ECO:0007669"/>
    <property type="project" value="TreeGrafter"/>
</dbReference>
<reference evidence="6" key="1">
    <citation type="submission" date="2005-10" db="EMBL/GenBank/DDBJ databases">
        <title>Complete sequence of Pelobacter carbinolicus DSM 2380.</title>
        <authorList>
            <person name="Copeland A."/>
            <person name="Lucas S."/>
            <person name="Lapidus A."/>
            <person name="Barry K."/>
            <person name="Detter J.C."/>
            <person name="Glavina T."/>
            <person name="Hammon N."/>
            <person name="Israni S."/>
            <person name="Pitluck S."/>
            <person name="Chertkov O."/>
            <person name="Schmutz J."/>
            <person name="Larimer F."/>
            <person name="Land M."/>
            <person name="Kyrpides N."/>
            <person name="Ivanova N."/>
            <person name="Richardson P."/>
        </authorList>
    </citation>
    <scope>NUCLEOTIDE SEQUENCE [LARGE SCALE GENOMIC DNA]</scope>
    <source>
        <strain evidence="6">DSM 2380 / NBRC 103641 / GraBd1</strain>
    </source>
</reference>
<dbReference type="HOGENOM" id="CLU_033332_0_3_7"/>
<feature type="modified residue" description="N6-(pyridoxal phosphate)lysine" evidence="3">
    <location>
        <position position="184"/>
    </location>
</feature>
<gene>
    <name evidence="5" type="ordered locus">Pcar_1141</name>
</gene>
<keyword evidence="5" id="KW-0808">Transferase</keyword>
<dbReference type="Gene3D" id="3.40.640.10">
    <property type="entry name" value="Type I PLP-dependent aspartate aminotransferase-like (Major domain)"/>
    <property type="match status" value="1"/>
</dbReference>
<dbReference type="NCBIfam" id="TIGR03588">
    <property type="entry name" value="PseC"/>
    <property type="match status" value="1"/>
</dbReference>
<dbReference type="Pfam" id="PF01041">
    <property type="entry name" value="DegT_DnrJ_EryC1"/>
    <property type="match status" value="1"/>
</dbReference>
<protein>
    <submittedName>
        <fullName evidence="5">UDP-2-acetamido-2, 6-dideoxy-beta-L-arabino-4-hexulose 4-aminotransferase, putative</fullName>
    </submittedName>
</protein>
<sequence length="379" mass="41518">MDPKFIPYGRQQLEPDDIEAVIDVLRSDWLTTGPQVERFEAMLAETAGTDYAVSVSNGTAALHTAMHAIGIGEGDEIIVPPLTFAATVNAVLYQGGTPVFADVDPQTLLIDPASVESRITARTRAIVAVDYAGQPCDYDTLRQIASHHGLYLISDACHSLGAAWRGKPCGSLADLTVFSFHPVKPITSGEGGAIVTGDEVLARRMRTFRNHGITTDHGQRAKTGSWHYDMVELGFNYRLTDIQCALGISQLAKLPEFIGHRRRIARNYDEAFAPSPRIQPLGVHPEARHGYHLYVVRVPERDRIFGALRQAAIGANVHYIPVHLHPYYRQRFGTGEGLCPIAEAAYAEILSLPIFPGLSVADQNRVIDTLHEAVGKEKP</sequence>
<dbReference type="InterPro" id="IPR000653">
    <property type="entry name" value="DegT/StrS_aminotransferase"/>
</dbReference>
<dbReference type="Proteomes" id="UP000002534">
    <property type="component" value="Chromosome"/>
</dbReference>
<dbReference type="InterPro" id="IPR020026">
    <property type="entry name" value="PseC"/>
</dbReference>
<dbReference type="EMBL" id="CP000142">
    <property type="protein sequence ID" value="ABA88390.1"/>
    <property type="molecule type" value="Genomic_DNA"/>
</dbReference>
<dbReference type="RefSeq" id="WP_011340859.1">
    <property type="nucleotide sequence ID" value="NC_007498.2"/>
</dbReference>
<evidence type="ECO:0000313" key="6">
    <source>
        <dbReference type="Proteomes" id="UP000002534"/>
    </source>
</evidence>
<dbReference type="eggNOG" id="COG0399">
    <property type="taxonomic scope" value="Bacteria"/>
</dbReference>
<reference evidence="5 6" key="2">
    <citation type="journal article" date="2012" name="BMC Genomics">
        <title>The genome of Pelobacter carbinolicus reveals surprising metabolic capabilities and physiological features.</title>
        <authorList>
            <person name="Aklujkar M."/>
            <person name="Haveman S.A."/>
            <person name="Didonato R.Jr."/>
            <person name="Chertkov O."/>
            <person name="Han C.S."/>
            <person name="Land M.L."/>
            <person name="Brown P."/>
            <person name="Lovley D.R."/>
        </authorList>
    </citation>
    <scope>NUCLEOTIDE SEQUENCE [LARGE SCALE GENOMIC DNA]</scope>
    <source>
        <strain evidence="6">DSM 2380 / NBRC 103641 / GraBd1</strain>
    </source>
</reference>
<comment type="similarity">
    <text evidence="1 4">Belongs to the DegT/DnrJ/EryC1 family.</text>
</comment>
<dbReference type="PIRSF" id="PIRSF000390">
    <property type="entry name" value="PLP_StrS"/>
    <property type="match status" value="1"/>
</dbReference>
<name>Q3A5G7_SYNC1</name>
<dbReference type="InterPro" id="IPR015422">
    <property type="entry name" value="PyrdxlP-dep_Trfase_small"/>
</dbReference>
<dbReference type="Gene3D" id="3.90.1150.10">
    <property type="entry name" value="Aspartate Aminotransferase, domain 1"/>
    <property type="match status" value="1"/>
</dbReference>
<evidence type="ECO:0000256" key="4">
    <source>
        <dbReference type="RuleBase" id="RU004508"/>
    </source>
</evidence>
<dbReference type="GO" id="GO:0008483">
    <property type="term" value="F:transaminase activity"/>
    <property type="evidence" value="ECO:0007669"/>
    <property type="project" value="UniProtKB-KW"/>
</dbReference>
<dbReference type="AlphaFoldDB" id="Q3A5G7"/>
<keyword evidence="3 4" id="KW-0663">Pyridoxal phosphate</keyword>
<evidence type="ECO:0000256" key="3">
    <source>
        <dbReference type="PIRSR" id="PIRSR000390-2"/>
    </source>
</evidence>
<accession>Q3A5G7</accession>
<dbReference type="PANTHER" id="PTHR30244:SF34">
    <property type="entry name" value="DTDP-4-AMINO-4,6-DIDEOXYGALACTOSE TRANSAMINASE"/>
    <property type="match status" value="1"/>
</dbReference>
<dbReference type="CDD" id="cd00616">
    <property type="entry name" value="AHBA_syn"/>
    <property type="match status" value="1"/>
</dbReference>
<dbReference type="SUPFAM" id="SSF53383">
    <property type="entry name" value="PLP-dependent transferases"/>
    <property type="match status" value="1"/>
</dbReference>
<dbReference type="OrthoDB" id="9810913at2"/>
<evidence type="ECO:0000313" key="5">
    <source>
        <dbReference type="EMBL" id="ABA88390.1"/>
    </source>
</evidence>
<dbReference type="STRING" id="338963.Pcar_1141"/>
<keyword evidence="6" id="KW-1185">Reference proteome</keyword>
<feature type="active site" description="Proton acceptor" evidence="2">
    <location>
        <position position="184"/>
    </location>
</feature>
<dbReference type="InterPro" id="IPR015421">
    <property type="entry name" value="PyrdxlP-dep_Trfase_major"/>
</dbReference>
<dbReference type="InterPro" id="IPR015424">
    <property type="entry name" value="PyrdxlP-dep_Trfase"/>
</dbReference>
<evidence type="ECO:0000256" key="1">
    <source>
        <dbReference type="ARBA" id="ARBA00037999"/>
    </source>
</evidence>
<dbReference type="PANTHER" id="PTHR30244">
    <property type="entry name" value="TRANSAMINASE"/>
    <property type="match status" value="1"/>
</dbReference>
<proteinExistence type="inferred from homology"/>
<keyword evidence="5" id="KW-0032">Aminotransferase</keyword>
<organism evidence="5 6">
    <name type="scientific">Syntrophotalea carbinolica (strain DSM 2380 / NBRC 103641 / GraBd1)</name>
    <name type="common">Pelobacter carbinolicus</name>
    <dbReference type="NCBI Taxonomy" id="338963"/>
    <lineage>
        <taxon>Bacteria</taxon>
        <taxon>Pseudomonadati</taxon>
        <taxon>Thermodesulfobacteriota</taxon>
        <taxon>Desulfuromonadia</taxon>
        <taxon>Desulfuromonadales</taxon>
        <taxon>Syntrophotaleaceae</taxon>
        <taxon>Syntrophotalea</taxon>
    </lineage>
</organism>
<dbReference type="KEGG" id="pca:Pcar_1141"/>
<evidence type="ECO:0000256" key="2">
    <source>
        <dbReference type="PIRSR" id="PIRSR000390-1"/>
    </source>
</evidence>
<dbReference type="GO" id="GO:0030170">
    <property type="term" value="F:pyridoxal phosphate binding"/>
    <property type="evidence" value="ECO:0007669"/>
    <property type="project" value="TreeGrafter"/>
</dbReference>